<gene>
    <name evidence="2" type="ordered locus">zobellia_389</name>
</gene>
<accession>G0L0V6</accession>
<feature type="transmembrane region" description="Helical" evidence="1">
    <location>
        <begin position="16"/>
        <end position="35"/>
    </location>
</feature>
<evidence type="ECO:0000313" key="2">
    <source>
        <dbReference type="EMBL" id="CAZ94462.1"/>
    </source>
</evidence>
<dbReference type="Proteomes" id="UP000008898">
    <property type="component" value="Chromosome"/>
</dbReference>
<dbReference type="KEGG" id="zga:ZOBELLIA_389"/>
<keyword evidence="1" id="KW-0472">Membrane</keyword>
<evidence type="ECO:0000313" key="3">
    <source>
        <dbReference type="Proteomes" id="UP000008898"/>
    </source>
</evidence>
<dbReference type="HOGENOM" id="CLU_2011616_0_0_10"/>
<protein>
    <submittedName>
        <fullName evidence="2">Hypothetical membrane protein</fullName>
    </submittedName>
</protein>
<proteinExistence type="predicted"/>
<dbReference type="AlphaFoldDB" id="G0L0V6"/>
<organism evidence="2 3">
    <name type="scientific">Zobellia galactanivorans (strain DSM 12802 / CCUG 47099 / CIP 106680 / NCIMB 13871 / Dsij)</name>
    <dbReference type="NCBI Taxonomy" id="63186"/>
    <lineage>
        <taxon>Bacteria</taxon>
        <taxon>Pseudomonadati</taxon>
        <taxon>Bacteroidota</taxon>
        <taxon>Flavobacteriia</taxon>
        <taxon>Flavobacteriales</taxon>
        <taxon>Flavobacteriaceae</taxon>
        <taxon>Zobellia</taxon>
    </lineage>
</organism>
<dbReference type="STRING" id="63186.ZOBELLIA_389"/>
<reference evidence="3" key="1">
    <citation type="submission" date="2009-07" db="EMBL/GenBank/DDBJ databases">
        <title>Complete genome sequence of Zobellia galactanivorans Dsij.</title>
        <authorList>
            <consortium name="Genoscope - CEA"/>
        </authorList>
    </citation>
    <scope>NUCLEOTIDE SEQUENCE [LARGE SCALE GENOMIC DNA]</scope>
    <source>
        <strain evidence="3">DSM 12802 / CCUG 47099 / CIP 106680 / NCIMB 13871 / Dsij</strain>
    </source>
</reference>
<keyword evidence="3" id="KW-1185">Reference proteome</keyword>
<evidence type="ECO:0000256" key="1">
    <source>
        <dbReference type="SAM" id="Phobius"/>
    </source>
</evidence>
<keyword evidence="1" id="KW-1133">Transmembrane helix</keyword>
<reference evidence="2 3" key="2">
    <citation type="journal article" date="2012" name="Environ. Microbiol.">
        <title>Characterization of the first alginolytic operons in a marine bacterium: from their emergence in marine Flavobacteriia to their independent transfers to marine Proteobacteria and human gut Bacteroides.</title>
        <authorList>
            <person name="Thomas F."/>
            <person name="Barbeyron T."/>
            <person name="Tonon T."/>
            <person name="Genicot S."/>
            <person name="Czjzek M."/>
            <person name="Michel G."/>
        </authorList>
    </citation>
    <scope>NUCLEOTIDE SEQUENCE [LARGE SCALE GENOMIC DNA]</scope>
    <source>
        <strain evidence="3">DSM 12802 / CCUG 47099 / CIP 106680 / NCIMB 13871 / Dsij</strain>
    </source>
</reference>
<keyword evidence="1" id="KW-0812">Transmembrane</keyword>
<dbReference type="RefSeq" id="WP_013991775.1">
    <property type="nucleotide sequence ID" value="NC_015844.1"/>
</dbReference>
<sequence length="128" mass="14716">MDALRNKFPGSISKDTIAFVIGLLVLALGILYATYKQYDIADNQKKTNGEIIEFYHSTRARYGLKYRYWVDDKEYIGSTGVSPFNCDNGKKGCVGQEFPVYYSSENPQYSRIDLGKYEKYKTTVEFVK</sequence>
<dbReference type="PATRIC" id="fig|63186.3.peg.391"/>
<dbReference type="EMBL" id="FP476056">
    <property type="protein sequence ID" value="CAZ94462.1"/>
    <property type="molecule type" value="Genomic_DNA"/>
</dbReference>
<name>G0L0V6_ZOBGA</name>